<dbReference type="GO" id="GO:0003677">
    <property type="term" value="F:DNA binding"/>
    <property type="evidence" value="ECO:0007669"/>
    <property type="project" value="UniProtKB-KW"/>
</dbReference>
<keyword evidence="5" id="KW-0325">Glycoprotein</keyword>
<evidence type="ECO:0000313" key="9">
    <source>
        <dbReference type="EMBL" id="OQV25522.1"/>
    </source>
</evidence>
<gene>
    <name evidence="9" type="ORF">BV898_00462</name>
</gene>
<evidence type="ECO:0000256" key="5">
    <source>
        <dbReference type="ARBA" id="ARBA00023180"/>
    </source>
</evidence>
<dbReference type="InterPro" id="IPR021980">
    <property type="entry name" value="PHTF1/2_N"/>
</dbReference>
<feature type="transmembrane region" description="Helical" evidence="7">
    <location>
        <begin position="630"/>
        <end position="651"/>
    </location>
</feature>
<dbReference type="InterPro" id="IPR039775">
    <property type="entry name" value="PHTF1/2"/>
</dbReference>
<feature type="transmembrane region" description="Helical" evidence="7">
    <location>
        <begin position="663"/>
        <end position="682"/>
    </location>
</feature>
<dbReference type="GO" id="GO:0005783">
    <property type="term" value="C:endoplasmic reticulum"/>
    <property type="evidence" value="ECO:0007669"/>
    <property type="project" value="InterPro"/>
</dbReference>
<comment type="caution">
    <text evidence="9">The sequence shown here is derived from an EMBL/GenBank/DDBJ whole genome shotgun (WGS) entry which is preliminary data.</text>
</comment>
<evidence type="ECO:0000313" key="10">
    <source>
        <dbReference type="Proteomes" id="UP000192578"/>
    </source>
</evidence>
<proteinExistence type="predicted"/>
<comment type="subcellular location">
    <subcellularLocation>
        <location evidence="1">Membrane</location>
        <topology evidence="1">Multi-pass membrane protein</topology>
    </subcellularLocation>
</comment>
<evidence type="ECO:0000259" key="8">
    <source>
        <dbReference type="Pfam" id="PF12129"/>
    </source>
</evidence>
<keyword evidence="9" id="KW-0371">Homeobox</keyword>
<feature type="transmembrane region" description="Helical" evidence="7">
    <location>
        <begin position="102"/>
        <end position="125"/>
    </location>
</feature>
<feature type="compositionally biased region" description="Basic and acidic residues" evidence="6">
    <location>
        <begin position="367"/>
        <end position="386"/>
    </location>
</feature>
<feature type="transmembrane region" description="Helical" evidence="7">
    <location>
        <begin position="557"/>
        <end position="574"/>
    </location>
</feature>
<evidence type="ECO:0000256" key="6">
    <source>
        <dbReference type="SAM" id="MobiDB-lite"/>
    </source>
</evidence>
<dbReference type="OrthoDB" id="10066656at2759"/>
<evidence type="ECO:0000256" key="2">
    <source>
        <dbReference type="ARBA" id="ARBA00022692"/>
    </source>
</evidence>
<protein>
    <submittedName>
        <fullName evidence="9">Homeodomain transcription factor</fullName>
    </submittedName>
</protein>
<keyword evidence="9" id="KW-0238">DNA-binding</keyword>
<dbReference type="GO" id="GO:0016020">
    <property type="term" value="C:membrane"/>
    <property type="evidence" value="ECO:0007669"/>
    <property type="project" value="UniProtKB-SubCell"/>
</dbReference>
<evidence type="ECO:0000256" key="3">
    <source>
        <dbReference type="ARBA" id="ARBA00022989"/>
    </source>
</evidence>
<feature type="region of interest" description="Disordered" evidence="6">
    <location>
        <begin position="280"/>
        <end position="302"/>
    </location>
</feature>
<name>A0A1W0XDU3_HYPEX</name>
<feature type="domain" description="PHTF1/2 N-terminal" evidence="8">
    <location>
        <begin position="2"/>
        <end position="153"/>
    </location>
</feature>
<keyword evidence="10" id="KW-1185">Reference proteome</keyword>
<dbReference type="EMBL" id="MTYJ01000002">
    <property type="protein sequence ID" value="OQV25522.1"/>
    <property type="molecule type" value="Genomic_DNA"/>
</dbReference>
<dbReference type="Proteomes" id="UP000192578">
    <property type="component" value="Unassembled WGS sequence"/>
</dbReference>
<feature type="transmembrane region" description="Helical" evidence="7">
    <location>
        <begin position="493"/>
        <end position="512"/>
    </location>
</feature>
<organism evidence="9 10">
    <name type="scientific">Hypsibius exemplaris</name>
    <name type="common">Freshwater tardigrade</name>
    <dbReference type="NCBI Taxonomy" id="2072580"/>
    <lineage>
        <taxon>Eukaryota</taxon>
        <taxon>Metazoa</taxon>
        <taxon>Ecdysozoa</taxon>
        <taxon>Tardigrada</taxon>
        <taxon>Eutardigrada</taxon>
        <taxon>Parachela</taxon>
        <taxon>Hypsibioidea</taxon>
        <taxon>Hypsibiidae</taxon>
        <taxon>Hypsibius</taxon>
    </lineage>
</organism>
<feature type="region of interest" description="Disordered" evidence="6">
    <location>
        <begin position="366"/>
        <end position="445"/>
    </location>
</feature>
<accession>A0A1W0XDU3</accession>
<dbReference type="PANTHER" id="PTHR12680">
    <property type="entry name" value="PUTATIVE HOMEODOMAIN TRANSCRIPTION FACTOR PHTF"/>
    <property type="match status" value="1"/>
</dbReference>
<keyword evidence="4 7" id="KW-0472">Membrane</keyword>
<dbReference type="PANTHER" id="PTHR12680:SF6">
    <property type="entry name" value="PROTEIN PHTF"/>
    <property type="match status" value="1"/>
</dbReference>
<evidence type="ECO:0000256" key="4">
    <source>
        <dbReference type="ARBA" id="ARBA00023136"/>
    </source>
</evidence>
<evidence type="ECO:0000256" key="1">
    <source>
        <dbReference type="ARBA" id="ARBA00004141"/>
    </source>
</evidence>
<feature type="region of interest" description="Disordered" evidence="6">
    <location>
        <begin position="228"/>
        <end position="250"/>
    </location>
</feature>
<dbReference type="Pfam" id="PF12129">
    <property type="entry name" value="PHTF1-2_N"/>
    <property type="match status" value="1"/>
</dbReference>
<keyword evidence="2 7" id="KW-0812">Transmembrane</keyword>
<evidence type="ECO:0000256" key="7">
    <source>
        <dbReference type="SAM" id="Phobius"/>
    </source>
</evidence>
<reference evidence="10" key="1">
    <citation type="submission" date="2017-01" db="EMBL/GenBank/DDBJ databases">
        <title>Comparative genomics of anhydrobiosis in the tardigrade Hypsibius dujardini.</title>
        <authorList>
            <person name="Yoshida Y."/>
            <person name="Koutsovoulos G."/>
            <person name="Laetsch D."/>
            <person name="Stevens L."/>
            <person name="Kumar S."/>
            <person name="Horikawa D."/>
            <person name="Ishino K."/>
            <person name="Komine S."/>
            <person name="Tomita M."/>
            <person name="Blaxter M."/>
            <person name="Arakawa K."/>
        </authorList>
    </citation>
    <scope>NUCLEOTIDE SEQUENCE [LARGE SCALE GENOMIC DNA]</scope>
    <source>
        <strain evidence="10">Z151</strain>
    </source>
</reference>
<keyword evidence="3 7" id="KW-1133">Transmembrane helix</keyword>
<dbReference type="AlphaFoldDB" id="A0A1W0XDU3"/>
<sequence length="781" mass="88725">MALEKFVQSYRRKLGSYDNKPWESALPDISLPQQSYEAATFVTARRQPKLKPELIDVDLVRGSTFAKEKSHSWTFFTRQSISRVVFLPFHSQWWIKQTAEPVYGLLIALYCLQIFALIILVLNLSADKEEWISASETLTPLLLTFIVSEILTQAERQDTLPGSVPGSFAPHAFESVSDDASIDMDDLASLSDGSCRSSSPGDSDREHGFSLGGARAFKFRYDVHGQLSNEAPRKSKRRPSRSNGYGKDEVVNWQAKNADLAGKKEEVNLKGKASAGFRPKRLSWNRSETTDSGLQDEEEDFQQTRPLPSRFLKRMEYERHLRLISAERPARGLVLLNDRWYTHAEIDAQADSDVSDMELSGWKTHRKAELDESTSDKEATDEEIRRLSPKRTSVDLLEEVASNPTEVRAPTDKDCLDFVPPTPTTSDTPSPDKRGSEAEEPTSGYNMWQQPIGCSLWSSRSLTYHKTDMSVYEITNCIVAEAEKNTVIGCSRLALAFLPVVFALLPVCHGIFRTFHASSVIGPQLKRTSLGGLLRMEGNWTDWGVVVFKANGIVQRYFWGFWFFLLLAVAFETYQQRYLVAKYFGYLTSSRRAKRANLPHFRLSKVRNVKSWLCVRSCLKKYGPRKSVDVVLSFSFVSCLLCVIFTCFMVVNAEDQFTTSIYVWESMLWLFAVGLFLLRFMVLGSKTNEKFRNFSVLTTEQLNLYLRMEQKPHKKDQLMLVNNVLKLAADLIKETEHPYKISGFPANPFLCNVSRLVILSALSTLISEICGIELKLLKLKM</sequence>
<feature type="compositionally biased region" description="Polar residues" evidence="6">
    <location>
        <begin position="284"/>
        <end position="293"/>
    </location>
</feature>